<name>A0A9X4KGJ6_9BACL</name>
<gene>
    <name evidence="1" type="ORF">OMP38_14080</name>
</gene>
<sequence length="228" mass="24179">MAGEMIGDLKMDGIGTAAGGVYKNVALNGVCKVAADVEAQVFNADGRIRVEGHLTANELDLDGTLDVAGGVRASTAAIDGVITVKGAYSGRRVRLNGMLTVDEDCEMDMIEGEGAFKIGGLLNAGTIDLKLQGRGTAKEIGGESIRIVKGRTGAWQSIWQRMLPSFAQELIVDLIEGDVIELDHATVKVVRGDRVAIGEGCVIDRVEYRTELRKHPSARIGEEAKTNG</sequence>
<comment type="caution">
    <text evidence="1">The sequence shown here is derived from an EMBL/GenBank/DDBJ whole genome shotgun (WGS) entry which is preliminary data.</text>
</comment>
<dbReference type="Proteomes" id="UP001153387">
    <property type="component" value="Unassembled WGS sequence"/>
</dbReference>
<dbReference type="AlphaFoldDB" id="A0A9X4KGJ6"/>
<organism evidence="1 2">
    <name type="scientific">Cohnella ginsengisoli</name>
    <dbReference type="NCBI Taxonomy" id="425004"/>
    <lineage>
        <taxon>Bacteria</taxon>
        <taxon>Bacillati</taxon>
        <taxon>Bacillota</taxon>
        <taxon>Bacilli</taxon>
        <taxon>Bacillales</taxon>
        <taxon>Paenibacillaceae</taxon>
        <taxon>Cohnella</taxon>
    </lineage>
</organism>
<dbReference type="EMBL" id="JAPDHZ010000003">
    <property type="protein sequence ID" value="MDG0791864.1"/>
    <property type="molecule type" value="Genomic_DNA"/>
</dbReference>
<reference evidence="1 2" key="1">
    <citation type="submission" date="2022-10" db="EMBL/GenBank/DDBJ databases">
        <title>Comparative genomic analysis of Cohnella hashimotonis sp. nov., isolated from the International Space Station.</title>
        <authorList>
            <person name="Simpson A."/>
            <person name="Venkateswaran K."/>
        </authorList>
    </citation>
    <scope>NUCLEOTIDE SEQUENCE [LARGE SCALE GENOMIC DNA]</scope>
    <source>
        <strain evidence="1 2">DSM 18997</strain>
    </source>
</reference>
<evidence type="ECO:0000313" key="1">
    <source>
        <dbReference type="EMBL" id="MDG0791864.1"/>
    </source>
</evidence>
<keyword evidence="2" id="KW-1185">Reference proteome</keyword>
<evidence type="ECO:0008006" key="3">
    <source>
        <dbReference type="Google" id="ProtNLM"/>
    </source>
</evidence>
<proteinExistence type="predicted"/>
<accession>A0A9X4KGJ6</accession>
<dbReference type="RefSeq" id="WP_277565706.1">
    <property type="nucleotide sequence ID" value="NZ_JAPDHZ010000003.1"/>
</dbReference>
<evidence type="ECO:0000313" key="2">
    <source>
        <dbReference type="Proteomes" id="UP001153387"/>
    </source>
</evidence>
<protein>
    <recommendedName>
        <fullName evidence="3">Polymer-forming cytoskeletal protein</fullName>
    </recommendedName>
</protein>